<evidence type="ECO:0000313" key="6">
    <source>
        <dbReference type="EMBL" id="GIU66738.1"/>
    </source>
</evidence>
<accession>A0ABQ4PVQ8</accession>
<feature type="transmembrane region" description="Helical" evidence="5">
    <location>
        <begin position="205"/>
        <end position="228"/>
    </location>
</feature>
<keyword evidence="4 5" id="KW-0472">Membrane</keyword>
<gene>
    <name evidence="6" type="ORF">PsB1_0892</name>
</gene>
<dbReference type="RefSeq" id="WP_284359371.1">
    <property type="nucleotide sequence ID" value="NZ_BPFZ01000004.1"/>
</dbReference>
<comment type="subcellular location">
    <subcellularLocation>
        <location evidence="5">Cell membrane</location>
        <topology evidence="5">Multi-pass membrane protein</topology>
    </subcellularLocation>
    <subcellularLocation>
        <location evidence="1">Membrane</location>
        <topology evidence="1">Multi-pass membrane protein</topology>
    </subcellularLocation>
</comment>
<feature type="transmembrane region" description="Helical" evidence="5">
    <location>
        <begin position="235"/>
        <end position="253"/>
    </location>
</feature>
<comment type="caution">
    <text evidence="6">The sequence shown here is derived from an EMBL/GenBank/DDBJ whole genome shotgun (WGS) entry which is preliminary data.</text>
</comment>
<feature type="transmembrane region" description="Helical" evidence="5">
    <location>
        <begin position="12"/>
        <end position="42"/>
    </location>
</feature>
<evidence type="ECO:0000256" key="2">
    <source>
        <dbReference type="ARBA" id="ARBA00022692"/>
    </source>
</evidence>
<dbReference type="InterPro" id="IPR002781">
    <property type="entry name" value="TM_pro_TauE-like"/>
</dbReference>
<keyword evidence="3 5" id="KW-1133">Transmembrane helix</keyword>
<reference evidence="6" key="2">
    <citation type="journal article" date="2023" name="ISME Commun">
        <title>Characterization of a bloom-associated alphaproteobacterial lineage, 'Candidatus Phycosocius': insights into freshwater algal-bacterial interactions.</title>
        <authorList>
            <person name="Tanabe Y."/>
            <person name="Yamaguchi H."/>
            <person name="Yoshida M."/>
            <person name="Kai A."/>
            <person name="Okazaki Y."/>
        </authorList>
    </citation>
    <scope>NUCLEOTIDE SEQUENCE</scope>
    <source>
        <strain evidence="6">BOTRYCO-1</strain>
    </source>
</reference>
<dbReference type="PANTHER" id="PTHR43701:SF12">
    <property type="entry name" value="MEMBRANE TRANSPORTER PROTEIN YTNM-RELATED"/>
    <property type="match status" value="1"/>
</dbReference>
<dbReference type="Pfam" id="PF01925">
    <property type="entry name" value="TauE"/>
    <property type="match status" value="1"/>
</dbReference>
<keyword evidence="5" id="KW-1003">Cell membrane</keyword>
<dbReference type="Proteomes" id="UP001161064">
    <property type="component" value="Unassembled WGS sequence"/>
</dbReference>
<organism evidence="6 7">
    <name type="scientific">Candidatus Phycosocius spiralis</name>
    <dbReference type="NCBI Taxonomy" id="2815099"/>
    <lineage>
        <taxon>Bacteria</taxon>
        <taxon>Pseudomonadati</taxon>
        <taxon>Pseudomonadota</taxon>
        <taxon>Alphaproteobacteria</taxon>
        <taxon>Caulobacterales</taxon>
        <taxon>Caulobacterales incertae sedis</taxon>
        <taxon>Candidatus Phycosocius</taxon>
    </lineage>
</organism>
<evidence type="ECO:0000256" key="4">
    <source>
        <dbReference type="ARBA" id="ARBA00023136"/>
    </source>
</evidence>
<feature type="transmembrane region" description="Helical" evidence="5">
    <location>
        <begin position="177"/>
        <end position="199"/>
    </location>
</feature>
<evidence type="ECO:0000313" key="7">
    <source>
        <dbReference type="Proteomes" id="UP001161064"/>
    </source>
</evidence>
<protein>
    <recommendedName>
        <fullName evidence="5">Probable membrane transporter protein</fullName>
    </recommendedName>
</protein>
<feature type="transmembrane region" description="Helical" evidence="5">
    <location>
        <begin position="79"/>
        <end position="100"/>
    </location>
</feature>
<evidence type="ECO:0000256" key="3">
    <source>
        <dbReference type="ARBA" id="ARBA00022989"/>
    </source>
</evidence>
<evidence type="ECO:0000256" key="5">
    <source>
        <dbReference type="RuleBase" id="RU363041"/>
    </source>
</evidence>
<sequence length="259" mass="27496">MIEFVAHQLQVIWPFVAVGFVAQLVDGALGMAFGVITSTLLVSILGMPPARASSMVHIVEIFTTAASAISHTLHKNVNWHLFALLVIPGMIGGISGAYILSNIHAETSRPIVMTYLACIGVYLLWRGWRMSKQQIHRTAKFAAPLGLVGGFLDAVGGGGWGPVVTSNLLVQGSEPRITIGTVNTAEFFLTVVISATFIVTLGWEAFTLATIGLIIGGLMAAPFGAVLAKRIPAKQLMFLVGVVLTLTSLYSLARALKLV</sequence>
<dbReference type="EMBL" id="BPFZ01000004">
    <property type="protein sequence ID" value="GIU66738.1"/>
    <property type="molecule type" value="Genomic_DNA"/>
</dbReference>
<keyword evidence="7" id="KW-1185">Reference proteome</keyword>
<reference evidence="6" key="1">
    <citation type="submission" date="2021-05" db="EMBL/GenBank/DDBJ databases">
        <authorList>
            <person name="Tanabe Y."/>
        </authorList>
    </citation>
    <scope>NUCLEOTIDE SEQUENCE</scope>
    <source>
        <strain evidence="6">BOTRYCO-1</strain>
    </source>
</reference>
<evidence type="ECO:0000256" key="1">
    <source>
        <dbReference type="ARBA" id="ARBA00004141"/>
    </source>
</evidence>
<feature type="transmembrane region" description="Helical" evidence="5">
    <location>
        <begin position="112"/>
        <end position="128"/>
    </location>
</feature>
<dbReference type="PANTHER" id="PTHR43701">
    <property type="entry name" value="MEMBRANE TRANSPORTER PROTEIN MJ0441-RELATED"/>
    <property type="match status" value="1"/>
</dbReference>
<dbReference type="InterPro" id="IPR051598">
    <property type="entry name" value="TSUP/Inactive_protease-like"/>
</dbReference>
<feature type="transmembrane region" description="Helical" evidence="5">
    <location>
        <begin position="148"/>
        <end position="170"/>
    </location>
</feature>
<name>A0ABQ4PVQ8_9PROT</name>
<comment type="similarity">
    <text evidence="5">Belongs to the 4-toluene sulfonate uptake permease (TSUP) (TC 2.A.102) family.</text>
</comment>
<keyword evidence="2 5" id="KW-0812">Transmembrane</keyword>
<proteinExistence type="inferred from homology"/>